<evidence type="ECO:0000313" key="2">
    <source>
        <dbReference type="EMBL" id="MBA8887228.1"/>
    </source>
</evidence>
<protein>
    <submittedName>
        <fullName evidence="2">3-hydroxymyristoyl/3-hydroxydecanoyl-(Acyl carrier protein) dehydratase</fullName>
    </submittedName>
</protein>
<dbReference type="InterPro" id="IPR054545">
    <property type="entry name" value="ApeI-like"/>
</dbReference>
<accession>A0A839F145</accession>
<dbReference type="InterPro" id="IPR029069">
    <property type="entry name" value="HotDog_dom_sf"/>
</dbReference>
<gene>
    <name evidence="2" type="ORF">FHW12_001442</name>
</gene>
<dbReference type="SUPFAM" id="SSF54637">
    <property type="entry name" value="Thioesterase/thiol ester dehydrase-isomerase"/>
    <property type="match status" value="1"/>
</dbReference>
<sequence>MTIAVCIDADHPSLPGHFPGEPVVPGVVLLDRVAAAIERDGGALRRIHSVKFLAPLRPGEQAALTLQRDGARVRFRIERDGVAILGGEGELA</sequence>
<keyword evidence="3" id="KW-1185">Reference proteome</keyword>
<organism evidence="2 3">
    <name type="scientific">Dokdonella fugitiva</name>
    <dbReference type="NCBI Taxonomy" id="328517"/>
    <lineage>
        <taxon>Bacteria</taxon>
        <taxon>Pseudomonadati</taxon>
        <taxon>Pseudomonadota</taxon>
        <taxon>Gammaproteobacteria</taxon>
        <taxon>Lysobacterales</taxon>
        <taxon>Rhodanobacteraceae</taxon>
        <taxon>Dokdonella</taxon>
    </lineage>
</organism>
<evidence type="ECO:0000313" key="3">
    <source>
        <dbReference type="Proteomes" id="UP000550401"/>
    </source>
</evidence>
<comment type="caution">
    <text evidence="2">The sequence shown here is derived from an EMBL/GenBank/DDBJ whole genome shotgun (WGS) entry which is preliminary data.</text>
</comment>
<proteinExistence type="predicted"/>
<feature type="domain" description="ApeI dehydratase-like" evidence="1">
    <location>
        <begin position="2"/>
        <end position="81"/>
    </location>
</feature>
<reference evidence="2 3" key="1">
    <citation type="submission" date="2020-07" db="EMBL/GenBank/DDBJ databases">
        <title>Genomic Encyclopedia of Type Strains, Phase IV (KMG-V): Genome sequencing to study the core and pangenomes of soil and plant-associated prokaryotes.</title>
        <authorList>
            <person name="Whitman W."/>
        </authorList>
    </citation>
    <scope>NUCLEOTIDE SEQUENCE [LARGE SCALE GENOMIC DNA]</scope>
    <source>
        <strain evidence="2 3">RH2WT43</strain>
    </source>
</reference>
<dbReference type="Pfam" id="PF22818">
    <property type="entry name" value="ApeI-like"/>
    <property type="match status" value="1"/>
</dbReference>
<dbReference type="Proteomes" id="UP000550401">
    <property type="component" value="Unassembled WGS sequence"/>
</dbReference>
<dbReference type="EMBL" id="JACGXL010000002">
    <property type="protein sequence ID" value="MBA8887228.1"/>
    <property type="molecule type" value="Genomic_DNA"/>
</dbReference>
<name>A0A839F145_9GAMM</name>
<dbReference type="Gene3D" id="3.10.129.10">
    <property type="entry name" value="Hotdog Thioesterase"/>
    <property type="match status" value="1"/>
</dbReference>
<dbReference type="AlphaFoldDB" id="A0A839F145"/>
<evidence type="ECO:0000259" key="1">
    <source>
        <dbReference type="Pfam" id="PF22818"/>
    </source>
</evidence>